<accession>A0A4Y2ISN3</accession>
<evidence type="ECO:0000313" key="2">
    <source>
        <dbReference type="Proteomes" id="UP000499080"/>
    </source>
</evidence>
<protein>
    <submittedName>
        <fullName evidence="1">Uncharacterized protein</fullName>
    </submittedName>
</protein>
<dbReference type="AlphaFoldDB" id="A0A4Y2ISN3"/>
<comment type="caution">
    <text evidence="1">The sequence shown here is derived from an EMBL/GenBank/DDBJ whole genome shotgun (WGS) entry which is preliminary data.</text>
</comment>
<dbReference type="OrthoDB" id="10541226at2759"/>
<sequence length="110" mass="12479">MKPLLMGVIFQTVIIEPHTVVSKLRNKAAYVNIAPIVPIMKPLLMGVIFQTVREMSFSELQWNLRKISENEVASKVLAFAMKFCAASPTDIADTIVTRKGRKEHRNKRIL</sequence>
<gene>
    <name evidence="1" type="ORF">AVEN_25316_1</name>
</gene>
<organism evidence="1 2">
    <name type="scientific">Araneus ventricosus</name>
    <name type="common">Orbweaver spider</name>
    <name type="synonym">Epeira ventricosa</name>
    <dbReference type="NCBI Taxonomy" id="182803"/>
    <lineage>
        <taxon>Eukaryota</taxon>
        <taxon>Metazoa</taxon>
        <taxon>Ecdysozoa</taxon>
        <taxon>Arthropoda</taxon>
        <taxon>Chelicerata</taxon>
        <taxon>Arachnida</taxon>
        <taxon>Araneae</taxon>
        <taxon>Araneomorphae</taxon>
        <taxon>Entelegynae</taxon>
        <taxon>Araneoidea</taxon>
        <taxon>Araneidae</taxon>
        <taxon>Araneus</taxon>
    </lineage>
</organism>
<reference evidence="1 2" key="1">
    <citation type="journal article" date="2019" name="Sci. Rep.">
        <title>Orb-weaving spider Araneus ventricosus genome elucidates the spidroin gene catalogue.</title>
        <authorList>
            <person name="Kono N."/>
            <person name="Nakamura H."/>
            <person name="Ohtoshi R."/>
            <person name="Moran D.A.P."/>
            <person name="Shinohara A."/>
            <person name="Yoshida Y."/>
            <person name="Fujiwara M."/>
            <person name="Mori M."/>
            <person name="Tomita M."/>
            <person name="Arakawa K."/>
        </authorList>
    </citation>
    <scope>NUCLEOTIDE SEQUENCE [LARGE SCALE GENOMIC DNA]</scope>
</reference>
<keyword evidence="2" id="KW-1185">Reference proteome</keyword>
<dbReference type="Proteomes" id="UP000499080">
    <property type="component" value="Unassembled WGS sequence"/>
</dbReference>
<proteinExistence type="predicted"/>
<evidence type="ECO:0000313" key="1">
    <source>
        <dbReference type="EMBL" id="GBM80239.1"/>
    </source>
</evidence>
<dbReference type="EMBL" id="BGPR01002867">
    <property type="protein sequence ID" value="GBM80239.1"/>
    <property type="molecule type" value="Genomic_DNA"/>
</dbReference>
<name>A0A4Y2ISN3_ARAVE</name>